<name>A0A3N7HL21_9BURK</name>
<dbReference type="InterPro" id="IPR045445">
    <property type="entry name" value="DUF6502"/>
</dbReference>
<sequence>MQRALAVLLRPLCRVLLRHSVSFGAFEDIAKRVYVQVAIEEFGIPGKKPSISRASILSGLTRKEVQRLLTEPEEEPGADTSDRYNRAARVLTGWVRDPDFIEASGEPRRIEVEGERGFTALVRRHSGDMPARAVLDELVRVGAVKQHHDGSLELITHAYVPQRSPADKLGILGTDVADLIATIDHNLQHGATDPRYQRKVMYHSIPVDALPTFRKLSAAHSQALLEKFDRWLAEHDTDIKPGQPRARVGVGIHYFEEPVDTDQTQAGDSA</sequence>
<reference evidence="1 2" key="2">
    <citation type="submission" date="2018-12" db="EMBL/GenBank/DDBJ databases">
        <title>Rhizobacter gummiphilus sp. nov., a rubber-degrading bacterium isolated from the soil of a botanical garden in Japan.</title>
        <authorList>
            <person name="Shunsuke S.S."/>
        </authorList>
    </citation>
    <scope>NUCLEOTIDE SEQUENCE [LARGE SCALE GENOMIC DNA]</scope>
    <source>
        <strain evidence="1 2">S-16</strain>
    </source>
</reference>
<dbReference type="Pfam" id="PF20112">
    <property type="entry name" value="DUF6502"/>
    <property type="match status" value="1"/>
</dbReference>
<reference evidence="1 2" key="1">
    <citation type="submission" date="2018-08" db="EMBL/GenBank/DDBJ databases">
        <authorList>
            <person name="Khan S.A."/>
            <person name="Jeon C.O."/>
            <person name="Chun B.H."/>
            <person name="Jeong S.E."/>
        </authorList>
    </citation>
    <scope>NUCLEOTIDE SEQUENCE [LARGE SCALE GENOMIC DNA]</scope>
    <source>
        <strain evidence="1 2">S-16</strain>
    </source>
</reference>
<proteinExistence type="predicted"/>
<protein>
    <submittedName>
        <fullName evidence="1">Uncharacterized protein</fullName>
    </submittedName>
</protein>
<keyword evidence="2" id="KW-1185">Reference proteome</keyword>
<accession>A0A3N7HL21</accession>
<evidence type="ECO:0000313" key="2">
    <source>
        <dbReference type="Proteomes" id="UP000267464"/>
    </source>
</evidence>
<dbReference type="EMBL" id="QUSW01000008">
    <property type="protein sequence ID" value="RQP22243.1"/>
    <property type="molecule type" value="Genomic_DNA"/>
</dbReference>
<comment type="caution">
    <text evidence="1">The sequence shown here is derived from an EMBL/GenBank/DDBJ whole genome shotgun (WGS) entry which is preliminary data.</text>
</comment>
<organism evidence="1 2">
    <name type="scientific">Piscinibacter terrae</name>
    <dbReference type="NCBI Taxonomy" id="2496871"/>
    <lineage>
        <taxon>Bacteria</taxon>
        <taxon>Pseudomonadati</taxon>
        <taxon>Pseudomonadota</taxon>
        <taxon>Betaproteobacteria</taxon>
        <taxon>Burkholderiales</taxon>
        <taxon>Sphaerotilaceae</taxon>
        <taxon>Piscinibacter</taxon>
    </lineage>
</organism>
<gene>
    <name evidence="1" type="ORF">DZC73_24960</name>
</gene>
<evidence type="ECO:0000313" key="1">
    <source>
        <dbReference type="EMBL" id="RQP22243.1"/>
    </source>
</evidence>
<dbReference type="AlphaFoldDB" id="A0A3N7HL21"/>
<dbReference type="Proteomes" id="UP000267464">
    <property type="component" value="Unassembled WGS sequence"/>
</dbReference>